<evidence type="ECO:0000256" key="2">
    <source>
        <dbReference type="ARBA" id="ARBA00022475"/>
    </source>
</evidence>
<evidence type="ECO:0000256" key="3">
    <source>
        <dbReference type="ARBA" id="ARBA00022519"/>
    </source>
</evidence>
<evidence type="ECO:0000256" key="7">
    <source>
        <dbReference type="SAM" id="Phobius"/>
    </source>
</evidence>
<feature type="transmembrane region" description="Helical" evidence="7">
    <location>
        <begin position="241"/>
        <end position="257"/>
    </location>
</feature>
<feature type="transmembrane region" description="Helical" evidence="7">
    <location>
        <begin position="170"/>
        <end position="192"/>
    </location>
</feature>
<keyword evidence="6 7" id="KW-0472">Membrane</keyword>
<feature type="transmembrane region" description="Helical" evidence="7">
    <location>
        <begin position="78"/>
        <end position="96"/>
    </location>
</feature>
<dbReference type="Pfam" id="PF06808">
    <property type="entry name" value="DctM"/>
    <property type="match status" value="1"/>
</dbReference>
<protein>
    <submittedName>
        <fullName evidence="9">C4-dicarboxylate transporter, DctM subunit</fullName>
    </submittedName>
</protein>
<proteinExistence type="predicted"/>
<keyword evidence="10" id="KW-1185">Reference proteome</keyword>
<evidence type="ECO:0000259" key="8">
    <source>
        <dbReference type="Pfam" id="PF06808"/>
    </source>
</evidence>
<dbReference type="PANTHER" id="PTHR33362">
    <property type="entry name" value="SIALIC ACID TRAP TRANSPORTER PERMEASE PROTEIN SIAT-RELATED"/>
    <property type="match status" value="1"/>
</dbReference>
<feature type="transmembrane region" description="Helical" evidence="7">
    <location>
        <begin position="135"/>
        <end position="158"/>
    </location>
</feature>
<keyword evidence="4 7" id="KW-0812">Transmembrane</keyword>
<evidence type="ECO:0000313" key="9">
    <source>
        <dbReference type="EMBL" id="SDP64197.1"/>
    </source>
</evidence>
<dbReference type="STRING" id="91360.SAMN05660330_03490"/>
<dbReference type="GO" id="GO:0022857">
    <property type="term" value="F:transmembrane transporter activity"/>
    <property type="evidence" value="ECO:0007669"/>
    <property type="project" value="TreeGrafter"/>
</dbReference>
<reference evidence="9 10" key="1">
    <citation type="submission" date="2016-10" db="EMBL/GenBank/DDBJ databases">
        <authorList>
            <person name="de Groot N.N."/>
        </authorList>
    </citation>
    <scope>NUCLEOTIDE SEQUENCE [LARGE SCALE GENOMIC DNA]</scope>
    <source>
        <strain evidence="9 10">DSM 12130</strain>
    </source>
</reference>
<dbReference type="PIRSF" id="PIRSF006066">
    <property type="entry name" value="HI0050"/>
    <property type="match status" value="1"/>
</dbReference>
<evidence type="ECO:0000256" key="5">
    <source>
        <dbReference type="ARBA" id="ARBA00022989"/>
    </source>
</evidence>
<evidence type="ECO:0000313" key="10">
    <source>
        <dbReference type="Proteomes" id="UP000199073"/>
    </source>
</evidence>
<dbReference type="Proteomes" id="UP000199073">
    <property type="component" value="Unassembled WGS sequence"/>
</dbReference>
<sequence length="425" mass="45236">MEVFFLFGSFIFLILISVPIGYAIGLATTLTLFIFTDIPLVMISQNAVAGCDSFPLMAIPFFILAGSLMSTGGVAKRLLNFANMVFGYFTGGLAMVTTVSCMFFAAISGSAMATVSAIGSFMIPAMKEKNYEASFAASLTAAAGTIGVIIPPSIPLVIYGVVAGTSITDLFIAGLIPGVMMGIALLVTSYLLSKKHGYSGTEHFPTGKEVWVSFKEAFWAILAPVIVLGGIYAGIFTPTEAAVVAVVYSTFVGFFIYKELTWKKLYQSLFDTIVINGITTFMVGFSMAFAGYLTIQQIPGSIAAAMLEMTSNKYVLLLVINLFLLIVGCLIDNIPATIILSPILLPIVTKLGMTPVTFGVMLTLNLAIGFVTPPYGINLFVASAVGNVSIGSMMKYMTSFLAALALVLIIITYNSAATMFLVKLW</sequence>
<keyword evidence="2" id="KW-1003">Cell membrane</keyword>
<dbReference type="InterPro" id="IPR004681">
    <property type="entry name" value="TRAP_DctM"/>
</dbReference>
<dbReference type="PANTHER" id="PTHR33362:SF3">
    <property type="entry name" value="SIALIC ACID TRAP TRANSPORTER PERMEASE PROTEIN SIAT"/>
    <property type="match status" value="1"/>
</dbReference>
<keyword evidence="3" id="KW-0997">Cell inner membrane</keyword>
<dbReference type="OrthoDB" id="9790209at2"/>
<feature type="transmembrane region" description="Helical" evidence="7">
    <location>
        <begin position="269"/>
        <end position="294"/>
    </location>
</feature>
<feature type="transmembrane region" description="Helical" evidence="7">
    <location>
        <begin position="314"/>
        <end position="331"/>
    </location>
</feature>
<dbReference type="InterPro" id="IPR010656">
    <property type="entry name" value="DctM"/>
</dbReference>
<evidence type="ECO:0000256" key="6">
    <source>
        <dbReference type="ARBA" id="ARBA00023136"/>
    </source>
</evidence>
<feature type="transmembrane region" description="Helical" evidence="7">
    <location>
        <begin position="400"/>
        <end position="422"/>
    </location>
</feature>
<dbReference type="RefSeq" id="WP_092225153.1">
    <property type="nucleotide sequence ID" value="NZ_FNJI01000031.1"/>
</dbReference>
<dbReference type="AlphaFoldDB" id="A0A1H0UD85"/>
<dbReference type="NCBIfam" id="TIGR00786">
    <property type="entry name" value="dctM"/>
    <property type="match status" value="1"/>
</dbReference>
<accession>A0A1H0UD85</accession>
<gene>
    <name evidence="9" type="ORF">SAMN05660330_03490</name>
</gene>
<comment type="subcellular location">
    <subcellularLocation>
        <location evidence="1">Cell inner membrane</location>
        <topology evidence="1">Multi-pass membrane protein</topology>
    </subcellularLocation>
</comment>
<evidence type="ECO:0000256" key="1">
    <source>
        <dbReference type="ARBA" id="ARBA00004429"/>
    </source>
</evidence>
<feature type="domain" description="TRAP C4-dicarboxylate transport system permease DctM subunit" evidence="8">
    <location>
        <begin position="7"/>
        <end position="414"/>
    </location>
</feature>
<organism evidence="9 10">
    <name type="scientific">Desulforhopalus singaporensis</name>
    <dbReference type="NCBI Taxonomy" id="91360"/>
    <lineage>
        <taxon>Bacteria</taxon>
        <taxon>Pseudomonadati</taxon>
        <taxon>Thermodesulfobacteriota</taxon>
        <taxon>Desulfobulbia</taxon>
        <taxon>Desulfobulbales</taxon>
        <taxon>Desulfocapsaceae</taxon>
        <taxon>Desulforhopalus</taxon>
    </lineage>
</organism>
<dbReference type="GO" id="GO:0005886">
    <property type="term" value="C:plasma membrane"/>
    <property type="evidence" value="ECO:0007669"/>
    <property type="project" value="UniProtKB-SubCell"/>
</dbReference>
<dbReference type="EMBL" id="FNJI01000031">
    <property type="protein sequence ID" value="SDP64197.1"/>
    <property type="molecule type" value="Genomic_DNA"/>
</dbReference>
<name>A0A1H0UD85_9BACT</name>
<keyword evidence="5 7" id="KW-1133">Transmembrane helix</keyword>
<feature type="transmembrane region" description="Helical" evidence="7">
    <location>
        <begin position="217"/>
        <end position="235"/>
    </location>
</feature>
<evidence type="ECO:0000256" key="4">
    <source>
        <dbReference type="ARBA" id="ARBA00022692"/>
    </source>
</evidence>